<dbReference type="GO" id="GO:0046872">
    <property type="term" value="F:metal ion binding"/>
    <property type="evidence" value="ECO:0007669"/>
    <property type="project" value="UniProtKB-KW"/>
</dbReference>
<dbReference type="InterPro" id="IPR004113">
    <property type="entry name" value="FAD-bd_oxidored_4_C"/>
</dbReference>
<keyword evidence="11" id="KW-0808">Transferase</keyword>
<evidence type="ECO:0000313" key="12">
    <source>
        <dbReference type="Proteomes" id="UP000295497"/>
    </source>
</evidence>
<dbReference type="RefSeq" id="WP_129573014.1">
    <property type="nucleotide sequence ID" value="NZ_CP012672.1"/>
</dbReference>
<sequence>MQHIEQQRERFPAEDVPSEPVQREIDRGVIRLPGERRVRLAPAASAEVEALADELSRAVEGEVRFTAGDRALYATDGSNYRQLPIGVVVPRHKDDVIAAVAACRRHGAPILARGGGTSLAGQTCNVAVVLDFSKYMRGVLSLDRAGKRARVLPGTVLDTLRDAANELDLTFAPDPSTHEYCTLGGMIGNNSCGVHSVLGGRTVDNVHELEVLTYDGLRMRVGPTSEEELDAIVREGGRRGQIYAELRAIRDRYADLIRARYPRIPRRVSGYNLDELLPENGFHVARALVGTECTCVTVLEATLRLVDWPRFRSLVVLGYPDVFSAGDHVPEVLRSGPIALEGLDHRLLEYMHKKGLHERYLRYLPEGRGFLLVEFGGDTREEADARARAAMDALARGPNPPSMKMYDDPEQEQALWEVRKSGLGATARVPGEPDTWPGWEDSAVHPDNLGGYLRDLRALFDRHGYHPSLYGHFGQACVHCRVDFDLVTAEGIRNWKSFLDEATDLVVRYGGSFSGEHGDGQARAQFLPKMYGEELIEAFRRFKAAWDPAFRMNPGKVVDPYDVTENLRLGASFRPAAVETHFRFPDDDGDFTRATMRCVGVGKCRRHGGGTMCPSYMATHEEEHTTRGRARLLFEMLEGSELRGFRDDAVKESLDLCLACKGCKGECPLNVDMATYKAEFLSHYYAGRLRPRAAYSMGLITWWARLGQRVPGLANLVTQTPALAAIAKKIAGIAPERSIPPFARQSFRQWFHGRPRRNAGAPQVLLWPDTFNDHFFPDTAIAATEVLEWAGYEVIVPEQQLCCGRPLYDFGFLTTAKRMLRDVMSALRDPIERGVPVVGLEPSCVSVFRDELHGLFPDDPVASRLRELTHMFGDFLKGAPDGDPGRPLLGPRGRELPRLDRRAVVHGHCHHKAILGMDGERDVLRGMGLDADLLDSGCCGMAGAFGFEEGDKYDVSIQCGERVLLPAVRSAPKDALIVADGFSCREQIQQTTDRKALHLAQVVRMATLHGPEGPTGDYPERAYLPGPAEVYMVPRAKAAALAAAPAGAVALLWAGGRRLARLAAERRRARRGRWLQAAGAAAVALAAVGLLGSRKPGLTAVGRPCAVR</sequence>
<dbReference type="AlphaFoldDB" id="A0A4V0NF78"/>
<dbReference type="Gene3D" id="3.30.70.2740">
    <property type="match status" value="1"/>
</dbReference>
<gene>
    <name evidence="11" type="ORF">SOCE836_008030</name>
</gene>
<dbReference type="InterPro" id="IPR016164">
    <property type="entry name" value="FAD-linked_Oxase-like_C"/>
</dbReference>
<evidence type="ECO:0000256" key="6">
    <source>
        <dbReference type="ARBA" id="ARBA00023004"/>
    </source>
</evidence>
<keyword evidence="7" id="KW-0411">Iron-sulfur</keyword>
<keyword evidence="3" id="KW-0479">Metal-binding</keyword>
<dbReference type="Pfam" id="PF13183">
    <property type="entry name" value="Fer4_8"/>
    <property type="match status" value="1"/>
</dbReference>
<evidence type="ECO:0000256" key="1">
    <source>
        <dbReference type="ARBA" id="ARBA00001974"/>
    </source>
</evidence>
<dbReference type="Proteomes" id="UP000295497">
    <property type="component" value="Chromosome"/>
</dbReference>
<feature type="compositionally biased region" description="Basic and acidic residues" evidence="8">
    <location>
        <begin position="1"/>
        <end position="13"/>
    </location>
</feature>
<evidence type="ECO:0000259" key="10">
    <source>
        <dbReference type="PROSITE" id="PS51387"/>
    </source>
</evidence>
<evidence type="ECO:0000256" key="4">
    <source>
        <dbReference type="ARBA" id="ARBA00022827"/>
    </source>
</evidence>
<keyword evidence="2" id="KW-0285">Flavoprotein</keyword>
<keyword evidence="4" id="KW-0274">FAD</keyword>
<dbReference type="GO" id="GO:0051536">
    <property type="term" value="F:iron-sulfur cluster binding"/>
    <property type="evidence" value="ECO:0007669"/>
    <property type="project" value="UniProtKB-KW"/>
</dbReference>
<dbReference type="GO" id="GO:0032259">
    <property type="term" value="P:methylation"/>
    <property type="evidence" value="ECO:0007669"/>
    <property type="project" value="UniProtKB-KW"/>
</dbReference>
<proteinExistence type="predicted"/>
<dbReference type="GO" id="GO:1903457">
    <property type="term" value="P:lactate catabolic process"/>
    <property type="evidence" value="ECO:0007669"/>
    <property type="project" value="TreeGrafter"/>
</dbReference>
<evidence type="ECO:0000256" key="8">
    <source>
        <dbReference type="SAM" id="MobiDB-lite"/>
    </source>
</evidence>
<feature type="region of interest" description="Disordered" evidence="8">
    <location>
        <begin position="1"/>
        <end position="20"/>
    </location>
</feature>
<keyword evidence="9" id="KW-0472">Membrane</keyword>
<dbReference type="PANTHER" id="PTHR11748:SF119">
    <property type="entry name" value="D-2-HYDROXYGLUTARATE DEHYDROGENASE"/>
    <property type="match status" value="1"/>
</dbReference>
<dbReference type="InterPro" id="IPR004017">
    <property type="entry name" value="Cys_rich_dom"/>
</dbReference>
<keyword evidence="6" id="KW-0408">Iron</keyword>
<feature type="transmembrane region" description="Helical" evidence="9">
    <location>
        <begin position="1074"/>
        <end position="1092"/>
    </location>
</feature>
<dbReference type="InterPro" id="IPR017900">
    <property type="entry name" value="4Fe4S_Fe_S_CS"/>
</dbReference>
<name>A0A4V0NF78_SORCE</name>
<keyword evidence="9" id="KW-0812">Transmembrane</keyword>
<dbReference type="EMBL" id="CP012672">
    <property type="protein sequence ID" value="AUX28722.1"/>
    <property type="molecule type" value="Genomic_DNA"/>
</dbReference>
<dbReference type="SUPFAM" id="SSF55103">
    <property type="entry name" value="FAD-linked oxidases, C-terminal domain"/>
    <property type="match status" value="1"/>
</dbReference>
<organism evidence="11 12">
    <name type="scientific">Sorangium cellulosum</name>
    <name type="common">Polyangium cellulosum</name>
    <dbReference type="NCBI Taxonomy" id="56"/>
    <lineage>
        <taxon>Bacteria</taxon>
        <taxon>Pseudomonadati</taxon>
        <taxon>Myxococcota</taxon>
        <taxon>Polyangia</taxon>
        <taxon>Polyangiales</taxon>
        <taxon>Polyangiaceae</taxon>
        <taxon>Sorangium</taxon>
    </lineage>
</organism>
<keyword evidence="11" id="KW-0489">Methyltransferase</keyword>
<dbReference type="GO" id="GO:0008720">
    <property type="term" value="F:D-lactate dehydrogenase (NAD+) activity"/>
    <property type="evidence" value="ECO:0007669"/>
    <property type="project" value="TreeGrafter"/>
</dbReference>
<evidence type="ECO:0000256" key="9">
    <source>
        <dbReference type="SAM" id="Phobius"/>
    </source>
</evidence>
<evidence type="ECO:0000313" key="11">
    <source>
        <dbReference type="EMBL" id="AUX28722.1"/>
    </source>
</evidence>
<dbReference type="InterPro" id="IPR016171">
    <property type="entry name" value="Vanillyl_alc_oxidase_C-sub2"/>
</dbReference>
<evidence type="ECO:0000256" key="5">
    <source>
        <dbReference type="ARBA" id="ARBA00023002"/>
    </source>
</evidence>
<evidence type="ECO:0000256" key="7">
    <source>
        <dbReference type="ARBA" id="ARBA00023014"/>
    </source>
</evidence>
<dbReference type="Pfam" id="PF02754">
    <property type="entry name" value="CCG"/>
    <property type="match status" value="1"/>
</dbReference>
<dbReference type="PROSITE" id="PS00198">
    <property type="entry name" value="4FE4S_FER_1"/>
    <property type="match status" value="1"/>
</dbReference>
<dbReference type="InterPro" id="IPR016166">
    <property type="entry name" value="FAD-bd_PCMH"/>
</dbReference>
<dbReference type="InterPro" id="IPR016169">
    <property type="entry name" value="FAD-bd_PCMH_sub2"/>
</dbReference>
<accession>A0A4V0NF78</accession>
<dbReference type="GO" id="GO:0004458">
    <property type="term" value="F:D-lactate dehydrogenase (cytochrome) activity"/>
    <property type="evidence" value="ECO:0007669"/>
    <property type="project" value="TreeGrafter"/>
</dbReference>
<evidence type="ECO:0000256" key="2">
    <source>
        <dbReference type="ARBA" id="ARBA00022630"/>
    </source>
</evidence>
<dbReference type="PROSITE" id="PS51387">
    <property type="entry name" value="FAD_PCMH"/>
    <property type="match status" value="1"/>
</dbReference>
<dbReference type="Gene3D" id="3.30.465.10">
    <property type="match status" value="1"/>
</dbReference>
<dbReference type="PANTHER" id="PTHR11748">
    <property type="entry name" value="D-LACTATE DEHYDROGENASE"/>
    <property type="match status" value="1"/>
</dbReference>
<protein>
    <submittedName>
        <fullName evidence="11">Dimethylmenaquinone methyltransferase</fullName>
    </submittedName>
</protein>
<dbReference type="GO" id="GO:0008168">
    <property type="term" value="F:methyltransferase activity"/>
    <property type="evidence" value="ECO:0007669"/>
    <property type="project" value="UniProtKB-KW"/>
</dbReference>
<feature type="domain" description="FAD-binding PCMH-type" evidence="10">
    <location>
        <begin position="80"/>
        <end position="308"/>
    </location>
</feature>
<dbReference type="InterPro" id="IPR017896">
    <property type="entry name" value="4Fe4S_Fe-S-bd"/>
</dbReference>
<reference evidence="11 12" key="1">
    <citation type="submission" date="2015-09" db="EMBL/GenBank/DDBJ databases">
        <title>Sorangium comparison.</title>
        <authorList>
            <person name="Zaburannyi N."/>
            <person name="Bunk B."/>
            <person name="Overmann J."/>
            <person name="Mueller R."/>
        </authorList>
    </citation>
    <scope>NUCLEOTIDE SEQUENCE [LARGE SCALE GENOMIC DNA]</scope>
    <source>
        <strain evidence="11 12">So ce836</strain>
    </source>
</reference>
<evidence type="ECO:0000256" key="3">
    <source>
        <dbReference type="ARBA" id="ARBA00022723"/>
    </source>
</evidence>
<dbReference type="InterPro" id="IPR006094">
    <property type="entry name" value="Oxid_FAD_bind_N"/>
</dbReference>
<dbReference type="GO" id="GO:0071949">
    <property type="term" value="F:FAD binding"/>
    <property type="evidence" value="ECO:0007669"/>
    <property type="project" value="InterPro"/>
</dbReference>
<dbReference type="SUPFAM" id="SSF46548">
    <property type="entry name" value="alpha-helical ferredoxin"/>
    <property type="match status" value="1"/>
</dbReference>
<dbReference type="Pfam" id="PF01565">
    <property type="entry name" value="FAD_binding_4"/>
    <property type="match status" value="1"/>
</dbReference>
<dbReference type="InterPro" id="IPR036318">
    <property type="entry name" value="FAD-bd_PCMH-like_sf"/>
</dbReference>
<dbReference type="SUPFAM" id="SSF56176">
    <property type="entry name" value="FAD-binding/transporter-associated domain-like"/>
    <property type="match status" value="1"/>
</dbReference>
<dbReference type="Pfam" id="PF02913">
    <property type="entry name" value="FAD-oxidase_C"/>
    <property type="match status" value="1"/>
</dbReference>
<feature type="transmembrane region" description="Helical" evidence="9">
    <location>
        <begin position="1038"/>
        <end position="1054"/>
    </location>
</feature>
<comment type="cofactor">
    <cofactor evidence="1">
        <name>FAD</name>
        <dbReference type="ChEBI" id="CHEBI:57692"/>
    </cofactor>
</comment>
<dbReference type="Gene3D" id="1.10.45.10">
    <property type="entry name" value="Vanillyl-alcohol Oxidase, Chain A, domain 4"/>
    <property type="match status" value="1"/>
</dbReference>
<keyword evidence="9" id="KW-1133">Transmembrane helix</keyword>
<keyword evidence="5" id="KW-0560">Oxidoreductase</keyword>